<dbReference type="AlphaFoldDB" id="A0A9P9JCU7"/>
<dbReference type="EMBL" id="JAGMUV010000004">
    <property type="protein sequence ID" value="KAH7160733.1"/>
    <property type="molecule type" value="Genomic_DNA"/>
</dbReference>
<organism evidence="2 3">
    <name type="scientific">Dactylonectria macrodidyma</name>
    <dbReference type="NCBI Taxonomy" id="307937"/>
    <lineage>
        <taxon>Eukaryota</taxon>
        <taxon>Fungi</taxon>
        <taxon>Dikarya</taxon>
        <taxon>Ascomycota</taxon>
        <taxon>Pezizomycotina</taxon>
        <taxon>Sordariomycetes</taxon>
        <taxon>Hypocreomycetidae</taxon>
        <taxon>Hypocreales</taxon>
        <taxon>Nectriaceae</taxon>
        <taxon>Dactylonectria</taxon>
    </lineage>
</organism>
<dbReference type="Proteomes" id="UP000738349">
    <property type="component" value="Unassembled WGS sequence"/>
</dbReference>
<evidence type="ECO:0000313" key="2">
    <source>
        <dbReference type="EMBL" id="KAH7160733.1"/>
    </source>
</evidence>
<comment type="caution">
    <text evidence="2">The sequence shown here is derived from an EMBL/GenBank/DDBJ whole genome shotgun (WGS) entry which is preliminary data.</text>
</comment>
<evidence type="ECO:0000256" key="1">
    <source>
        <dbReference type="ARBA" id="ARBA00023242"/>
    </source>
</evidence>
<keyword evidence="1" id="KW-0539">Nucleus</keyword>
<accession>A0A9P9JCU7</accession>
<dbReference type="InterPro" id="IPR021858">
    <property type="entry name" value="Fun_TF"/>
</dbReference>
<dbReference type="PANTHER" id="PTHR37540">
    <property type="entry name" value="TRANSCRIPTION FACTOR (ACR-2), PUTATIVE-RELATED-RELATED"/>
    <property type="match status" value="1"/>
</dbReference>
<dbReference type="Pfam" id="PF11951">
    <property type="entry name" value="Fungal_trans_2"/>
    <property type="match status" value="1"/>
</dbReference>
<reference evidence="2" key="1">
    <citation type="journal article" date="2021" name="Nat. Commun.">
        <title>Genetic determinants of endophytism in the Arabidopsis root mycobiome.</title>
        <authorList>
            <person name="Mesny F."/>
            <person name="Miyauchi S."/>
            <person name="Thiergart T."/>
            <person name="Pickel B."/>
            <person name="Atanasova L."/>
            <person name="Karlsson M."/>
            <person name="Huettel B."/>
            <person name="Barry K.W."/>
            <person name="Haridas S."/>
            <person name="Chen C."/>
            <person name="Bauer D."/>
            <person name="Andreopoulos W."/>
            <person name="Pangilinan J."/>
            <person name="LaButti K."/>
            <person name="Riley R."/>
            <person name="Lipzen A."/>
            <person name="Clum A."/>
            <person name="Drula E."/>
            <person name="Henrissat B."/>
            <person name="Kohler A."/>
            <person name="Grigoriev I.V."/>
            <person name="Martin F.M."/>
            <person name="Hacquard S."/>
        </authorList>
    </citation>
    <scope>NUCLEOTIDE SEQUENCE</scope>
    <source>
        <strain evidence="2">MPI-CAGE-AT-0147</strain>
    </source>
</reference>
<name>A0A9P9JCU7_9HYPO</name>
<sequence>MTTNFTFLNTSNAPTLGASEAKRMRAHVTKSNFAQRRRRLAKERQLAITPQTATDTLEHTEKGVSRRSAVMTHLLALERFLSRPMKTVHNDNDALIKFLIDDFRPLIFPTRAGCPGSPNERKWIDLVVAEPALLEASVAIGLRNCPGHRNTAYSRVADIHALKAVSMVNKRLDAPSTGLTDGVLAAVFTLALSERLINNEVAWNVHVNGLSQMMKLRRSSGVDTIPAWFSDFLMFESVNELILSPETLPKRIIDALSFPGGVTKTDITLISHDMGLLRQEIDYYHRHPELVAILSQKIGARIDKIQFEVDTLLGKDGPYIQAWAIAIRLFLYLSWPSKCSESISDLATSLKERLEQPGIQLCSSIDMTVWQFFVGATAGDPGSFIRKWFTTKLQKIVVPMQVREWIDVRGVIEHGFMPDSLLLEKFQQVWEEVDGADRPFR</sequence>
<dbReference type="OrthoDB" id="4158087at2759"/>
<dbReference type="PANTHER" id="PTHR37540:SF5">
    <property type="entry name" value="TRANSCRIPTION FACTOR DOMAIN-CONTAINING PROTEIN"/>
    <property type="match status" value="1"/>
</dbReference>
<proteinExistence type="predicted"/>
<evidence type="ECO:0000313" key="3">
    <source>
        <dbReference type="Proteomes" id="UP000738349"/>
    </source>
</evidence>
<keyword evidence="3" id="KW-1185">Reference proteome</keyword>
<protein>
    <submittedName>
        <fullName evidence="2">Uncharacterized protein</fullName>
    </submittedName>
</protein>
<gene>
    <name evidence="2" type="ORF">EDB81DRAFT_782868</name>
</gene>